<name>V9XHG1_9NOCA</name>
<dbReference type="GeneID" id="29940785"/>
<dbReference type="RefSeq" id="WP_024102216.1">
    <property type="nucleotide sequence ID" value="NC_023150.1"/>
</dbReference>
<feature type="domain" description="HTH cro/C1-type" evidence="2">
    <location>
        <begin position="14"/>
        <end position="68"/>
    </location>
</feature>
<keyword evidence="1" id="KW-0238">DNA-binding</keyword>
<evidence type="ECO:0000256" key="1">
    <source>
        <dbReference type="ARBA" id="ARBA00023125"/>
    </source>
</evidence>
<dbReference type="CDD" id="cd00093">
    <property type="entry name" value="HTH_XRE"/>
    <property type="match status" value="1"/>
</dbReference>
<dbReference type="SUPFAM" id="SSF47413">
    <property type="entry name" value="lambda repressor-like DNA-binding domains"/>
    <property type="match status" value="1"/>
</dbReference>
<dbReference type="Gene3D" id="1.10.260.40">
    <property type="entry name" value="lambda repressor-like DNA-binding domains"/>
    <property type="match status" value="1"/>
</dbReference>
<dbReference type="EMBL" id="CP006996">
    <property type="protein sequence ID" value="AHD21449.1"/>
    <property type="molecule type" value="Genomic_DNA"/>
</dbReference>
<dbReference type="GO" id="GO:0003700">
    <property type="term" value="F:DNA-binding transcription factor activity"/>
    <property type="evidence" value="ECO:0007669"/>
    <property type="project" value="TreeGrafter"/>
</dbReference>
<dbReference type="SMART" id="SM00530">
    <property type="entry name" value="HTH_XRE"/>
    <property type="match status" value="1"/>
</dbReference>
<protein>
    <submittedName>
        <fullName evidence="3">XRE family transcriptional regulator</fullName>
    </submittedName>
</protein>
<dbReference type="GO" id="GO:0003677">
    <property type="term" value="F:DNA binding"/>
    <property type="evidence" value="ECO:0007669"/>
    <property type="project" value="UniProtKB-KW"/>
</dbReference>
<evidence type="ECO:0000259" key="2">
    <source>
        <dbReference type="PROSITE" id="PS50943"/>
    </source>
</evidence>
<dbReference type="PANTHER" id="PTHR46797">
    <property type="entry name" value="HTH-TYPE TRANSCRIPTIONAL REGULATOR"/>
    <property type="match status" value="1"/>
</dbReference>
<organism evidence="3 4">
    <name type="scientific">Rhodococcus pyridinivorans SB3094</name>
    <dbReference type="NCBI Taxonomy" id="1435356"/>
    <lineage>
        <taxon>Bacteria</taxon>
        <taxon>Bacillati</taxon>
        <taxon>Actinomycetota</taxon>
        <taxon>Actinomycetes</taxon>
        <taxon>Mycobacteriales</taxon>
        <taxon>Nocardiaceae</taxon>
        <taxon>Rhodococcus</taxon>
    </lineage>
</organism>
<dbReference type="InterPro" id="IPR011051">
    <property type="entry name" value="RmlC_Cupin_sf"/>
</dbReference>
<evidence type="ECO:0000313" key="3">
    <source>
        <dbReference type="EMBL" id="AHD21449.1"/>
    </source>
</evidence>
<dbReference type="InterPro" id="IPR010982">
    <property type="entry name" value="Lambda_DNA-bd_dom_sf"/>
</dbReference>
<sequence>MDSGELSSLIGERVRTARAVRKFSLATLARLASVGKGSLSEIENGTRNPTLSTLYALARALEVPLSWLLADRVGAEVQSPGITARLLDSTACDGVTIEVYILRLDPGPPHVSEEHGSGVVEHLVLTRGLARVGKVGDEVMLVAGEAATWIADSKHSYQALGDDVAEGVLVMRWQD</sequence>
<dbReference type="PANTHER" id="PTHR46797:SF1">
    <property type="entry name" value="METHYLPHOSPHONATE SYNTHASE"/>
    <property type="match status" value="1"/>
</dbReference>
<reference evidence="3 4" key="1">
    <citation type="journal article" date="2014" name="Genome Announc.">
        <title>Complete Genome of Rhodococcus pyridinivorans SB3094, a Methyl-Ethyl-Ketone-Degrading Bacterium Used for Bioaugmentation.</title>
        <authorList>
            <person name="Dueholm M.S."/>
            <person name="Albertsen M."/>
            <person name="D'Imperio S."/>
            <person name="Tale V.P."/>
            <person name="Lewis D."/>
            <person name="Nielsen P.H."/>
            <person name="Nielsen J.L."/>
        </authorList>
    </citation>
    <scope>NUCLEOTIDE SEQUENCE [LARGE SCALE GENOMIC DNA]</scope>
    <source>
        <strain evidence="3 4">SB3094</strain>
    </source>
</reference>
<dbReference type="InterPro" id="IPR050807">
    <property type="entry name" value="TransReg_Diox_bact_type"/>
</dbReference>
<dbReference type="InterPro" id="IPR014710">
    <property type="entry name" value="RmlC-like_jellyroll"/>
</dbReference>
<dbReference type="AlphaFoldDB" id="V9XHG1"/>
<accession>V9XHG1</accession>
<proteinExistence type="predicted"/>
<dbReference type="HOGENOM" id="CLU_085376_5_2_11"/>
<dbReference type="Pfam" id="PF01381">
    <property type="entry name" value="HTH_3"/>
    <property type="match status" value="1"/>
</dbReference>
<dbReference type="eggNOG" id="COG1396">
    <property type="taxonomic scope" value="Bacteria"/>
</dbReference>
<dbReference type="KEGG" id="rpy:Y013_12655"/>
<dbReference type="PROSITE" id="PS50943">
    <property type="entry name" value="HTH_CROC1"/>
    <property type="match status" value="1"/>
</dbReference>
<dbReference type="GO" id="GO:0005829">
    <property type="term" value="C:cytosol"/>
    <property type="evidence" value="ECO:0007669"/>
    <property type="project" value="TreeGrafter"/>
</dbReference>
<dbReference type="SUPFAM" id="SSF51182">
    <property type="entry name" value="RmlC-like cupins"/>
    <property type="match status" value="1"/>
</dbReference>
<dbReference type="Gene3D" id="2.60.120.10">
    <property type="entry name" value="Jelly Rolls"/>
    <property type="match status" value="1"/>
</dbReference>
<evidence type="ECO:0000313" key="4">
    <source>
        <dbReference type="Proteomes" id="UP000018781"/>
    </source>
</evidence>
<dbReference type="Proteomes" id="UP000018781">
    <property type="component" value="Chromosome"/>
</dbReference>
<dbReference type="InterPro" id="IPR001387">
    <property type="entry name" value="Cro/C1-type_HTH"/>
</dbReference>
<gene>
    <name evidence="3" type="ORF">Y013_12655</name>
</gene>